<keyword evidence="3" id="KW-0963">Cytoplasm</keyword>
<comment type="domain">
    <text evidence="3">Contains a C-terminal catalytic domain, and an N-terminal region which modulates catalytic activity.</text>
</comment>
<dbReference type="PIRSF" id="PIRSF000876">
    <property type="entry name" value="RR_chemtxs_CheB"/>
    <property type="match status" value="1"/>
</dbReference>
<dbReference type="Gene3D" id="3.40.50.180">
    <property type="entry name" value="Methylesterase CheB, C-terminal domain"/>
    <property type="match status" value="1"/>
</dbReference>
<keyword evidence="3 5" id="KW-0597">Phosphoprotein</keyword>
<feature type="modified residue" description="4-aspartylphosphate" evidence="3 5">
    <location>
        <position position="57"/>
    </location>
</feature>
<dbReference type="InterPro" id="IPR035909">
    <property type="entry name" value="CheB_C"/>
</dbReference>
<evidence type="ECO:0000313" key="10">
    <source>
        <dbReference type="Proteomes" id="UP000254330"/>
    </source>
</evidence>
<dbReference type="Proteomes" id="UP000254330">
    <property type="component" value="Unassembled WGS sequence"/>
</dbReference>
<dbReference type="RefSeq" id="WP_109350567.1">
    <property type="nucleotide sequence ID" value="NZ_BJUE01000018.1"/>
</dbReference>
<organism evidence="8 10">
    <name type="scientific">Kurthia zopfii</name>
    <dbReference type="NCBI Taxonomy" id="1650"/>
    <lineage>
        <taxon>Bacteria</taxon>
        <taxon>Bacillati</taxon>
        <taxon>Bacillota</taxon>
        <taxon>Bacilli</taxon>
        <taxon>Bacillales</taxon>
        <taxon>Caryophanaceae</taxon>
        <taxon>Kurthia</taxon>
    </lineage>
</organism>
<accession>A0A2U3AA23</accession>
<dbReference type="GO" id="GO:0050568">
    <property type="term" value="F:protein-glutamine glutaminase activity"/>
    <property type="evidence" value="ECO:0007669"/>
    <property type="project" value="UniProtKB-UniRule"/>
</dbReference>
<feature type="domain" description="CheB-type methylesterase" evidence="7">
    <location>
        <begin position="174"/>
        <end position="363"/>
    </location>
</feature>
<reference evidence="8 10" key="1">
    <citation type="submission" date="2018-06" db="EMBL/GenBank/DDBJ databases">
        <authorList>
            <consortium name="Pathogen Informatics"/>
            <person name="Doyle S."/>
        </authorList>
    </citation>
    <scope>NUCLEOTIDE SEQUENCE [LARGE SCALE GENOMIC DNA]</scope>
    <source>
        <strain evidence="8 10">NCTC10597</strain>
    </source>
</reference>
<evidence type="ECO:0000256" key="3">
    <source>
        <dbReference type="HAMAP-Rule" id="MF_00099"/>
    </source>
</evidence>
<dbReference type="Proteomes" id="UP000294641">
    <property type="component" value="Unassembled WGS sequence"/>
</dbReference>
<dbReference type="NCBIfam" id="NF009206">
    <property type="entry name" value="PRK12555.1"/>
    <property type="match status" value="1"/>
</dbReference>
<dbReference type="SUPFAM" id="SSF52738">
    <property type="entry name" value="Methylesterase CheB, C-terminal domain"/>
    <property type="match status" value="1"/>
</dbReference>
<dbReference type="InterPro" id="IPR008248">
    <property type="entry name" value="CheB-like"/>
</dbReference>
<evidence type="ECO:0000256" key="5">
    <source>
        <dbReference type="PROSITE-ProRule" id="PRU00169"/>
    </source>
</evidence>
<dbReference type="PANTHER" id="PTHR42872">
    <property type="entry name" value="PROTEIN-GLUTAMATE METHYLESTERASE/PROTEIN-GLUTAMINE GLUTAMINASE"/>
    <property type="match status" value="1"/>
</dbReference>
<dbReference type="Pfam" id="PF00072">
    <property type="entry name" value="Response_reg"/>
    <property type="match status" value="1"/>
</dbReference>
<dbReference type="GO" id="GO:0000156">
    <property type="term" value="F:phosphorelay response regulator activity"/>
    <property type="evidence" value="ECO:0007669"/>
    <property type="project" value="InterPro"/>
</dbReference>
<dbReference type="CDD" id="cd17541">
    <property type="entry name" value="REC_CheB-like"/>
    <property type="match status" value="1"/>
</dbReference>
<dbReference type="EC" id="3.1.1.61" evidence="3"/>
<evidence type="ECO:0000256" key="1">
    <source>
        <dbReference type="ARBA" id="ARBA00022801"/>
    </source>
</evidence>
<feature type="domain" description="Response regulatory" evidence="6">
    <location>
        <begin position="6"/>
        <end position="123"/>
    </location>
</feature>
<keyword evidence="11" id="KW-1185">Reference proteome</keyword>
<dbReference type="EC" id="3.5.1.44" evidence="3"/>
<dbReference type="CDD" id="cd16432">
    <property type="entry name" value="CheB_Rec"/>
    <property type="match status" value="1"/>
</dbReference>
<dbReference type="EMBL" id="SNZG01000005">
    <property type="protein sequence ID" value="TDR41789.1"/>
    <property type="molecule type" value="Genomic_DNA"/>
</dbReference>
<dbReference type="GO" id="GO:0008984">
    <property type="term" value="F:protein-glutamate methylesterase activity"/>
    <property type="evidence" value="ECO:0007669"/>
    <property type="project" value="UniProtKB-UniRule"/>
</dbReference>
<dbReference type="Gene3D" id="3.40.50.2300">
    <property type="match status" value="1"/>
</dbReference>
<comment type="catalytic activity">
    <reaction evidence="3">
        <text>L-glutaminyl-[protein] + H2O = L-glutamyl-[protein] + NH4(+)</text>
        <dbReference type="Rhea" id="RHEA:16441"/>
        <dbReference type="Rhea" id="RHEA-COMP:10207"/>
        <dbReference type="Rhea" id="RHEA-COMP:10208"/>
        <dbReference type="ChEBI" id="CHEBI:15377"/>
        <dbReference type="ChEBI" id="CHEBI:28938"/>
        <dbReference type="ChEBI" id="CHEBI:29973"/>
        <dbReference type="ChEBI" id="CHEBI:30011"/>
        <dbReference type="EC" id="3.5.1.44"/>
    </reaction>
</comment>
<proteinExistence type="inferred from homology"/>
<keyword evidence="1 3" id="KW-0378">Hydrolase</keyword>
<dbReference type="EMBL" id="UGNP01000001">
    <property type="protein sequence ID" value="STX09100.1"/>
    <property type="molecule type" value="Genomic_DNA"/>
</dbReference>
<comment type="function">
    <text evidence="3">Involved in chemotaxis. Part of a chemotaxis signal transduction system that modulates chemotaxis in response to various stimuli. Catalyzes the demethylation of specific methylglutamate residues introduced into the chemoreceptors (methyl-accepting chemotaxis proteins or MCP) by CheR. Also mediates the irreversible deamidation of specific glutamine residues to glutamic acid.</text>
</comment>
<dbReference type="InterPro" id="IPR011006">
    <property type="entry name" value="CheY-like_superfamily"/>
</dbReference>
<feature type="active site" evidence="3 4">
    <location>
        <position position="182"/>
    </location>
</feature>
<evidence type="ECO:0000313" key="8">
    <source>
        <dbReference type="EMBL" id="STX09100.1"/>
    </source>
</evidence>
<protein>
    <recommendedName>
        <fullName evidence="3">Protein-glutamate methylesterase/protein-glutamine glutaminase</fullName>
        <ecNumber evidence="3">3.1.1.61</ecNumber>
        <ecNumber evidence="3">3.5.1.44</ecNumber>
    </recommendedName>
</protein>
<dbReference type="SMART" id="SM00448">
    <property type="entry name" value="REC"/>
    <property type="match status" value="1"/>
</dbReference>
<dbReference type="InterPro" id="IPR000673">
    <property type="entry name" value="Sig_transdc_resp-reg_Me-estase"/>
</dbReference>
<dbReference type="PROSITE" id="PS50122">
    <property type="entry name" value="CHEB"/>
    <property type="match status" value="1"/>
</dbReference>
<sequence>MTSMKKLLVVDDSAFMRKLITEFFKGNNEIEVVGTARNGLDAIDKVKRLQPDVVTMDVEMPEMNGVEALKKIMQDTPTPVVMLSSTTTSDATITVEAISNGAVDFVAKPSGTISLDLDKIKNQLVEKVVAATKVSVTNLKQISKPTIPVAKPDSPEPVKTVVQPKNESWQKFKKKIVVIGTSTGGPRALQEVLTTLPKNINAPIVIVQHMPAGFTNSLAKRLDQLSEITVKEAENGEILQPGVAYIAPGGNQMTVRKIGMTKTIYIDKTSPAVGGHKPAVDVLFNSVAEMTDLDRIAVIMTGMGADGAKGVRELKRTGNTRVISEDESTCVVYGMPKSVEKTGLVDRVEKLENISTAILGYLE</sequence>
<dbReference type="Pfam" id="PF01339">
    <property type="entry name" value="CheB_methylest"/>
    <property type="match status" value="1"/>
</dbReference>
<dbReference type="PROSITE" id="PS50110">
    <property type="entry name" value="RESPONSE_REGULATORY"/>
    <property type="match status" value="1"/>
</dbReference>
<feature type="active site" evidence="3 4">
    <location>
        <position position="209"/>
    </location>
</feature>
<evidence type="ECO:0000259" key="7">
    <source>
        <dbReference type="PROSITE" id="PS50122"/>
    </source>
</evidence>
<comment type="caution">
    <text evidence="8">The sequence shown here is derived from an EMBL/GenBank/DDBJ whole genome shotgun (WGS) entry which is preliminary data.</text>
</comment>
<dbReference type="HAMAP" id="MF_00099">
    <property type="entry name" value="CheB_chemtxs"/>
    <property type="match status" value="1"/>
</dbReference>
<dbReference type="OrthoDB" id="9793421at2"/>
<dbReference type="PANTHER" id="PTHR42872:SF3">
    <property type="entry name" value="PROTEIN-GLUTAMATE METHYLESTERASE_PROTEIN-GLUTAMINE GLUTAMINASE 1"/>
    <property type="match status" value="1"/>
</dbReference>
<dbReference type="GO" id="GO:0006935">
    <property type="term" value="P:chemotaxis"/>
    <property type="evidence" value="ECO:0007669"/>
    <property type="project" value="UniProtKB-UniRule"/>
</dbReference>
<comment type="subcellular location">
    <subcellularLocation>
        <location evidence="3">Cytoplasm</location>
    </subcellularLocation>
</comment>
<feature type="active site" evidence="3 4">
    <location>
        <position position="306"/>
    </location>
</feature>
<gene>
    <name evidence="8" type="primary">cheB1</name>
    <name evidence="3" type="synonym">cheB</name>
    <name evidence="9" type="ORF">DFR61_10528</name>
    <name evidence="8" type="ORF">NCTC10597_00770</name>
</gene>
<dbReference type="InterPro" id="IPR001789">
    <property type="entry name" value="Sig_transdc_resp-reg_receiver"/>
</dbReference>
<name>A0A2U3AA23_9BACL</name>
<evidence type="ECO:0000259" key="6">
    <source>
        <dbReference type="PROSITE" id="PS50110"/>
    </source>
</evidence>
<dbReference type="AlphaFoldDB" id="A0A2U3AA23"/>
<comment type="catalytic activity">
    <reaction evidence="2 3">
        <text>[protein]-L-glutamate 5-O-methyl ester + H2O = L-glutamyl-[protein] + methanol + H(+)</text>
        <dbReference type="Rhea" id="RHEA:23236"/>
        <dbReference type="Rhea" id="RHEA-COMP:10208"/>
        <dbReference type="Rhea" id="RHEA-COMP:10311"/>
        <dbReference type="ChEBI" id="CHEBI:15377"/>
        <dbReference type="ChEBI" id="CHEBI:15378"/>
        <dbReference type="ChEBI" id="CHEBI:17790"/>
        <dbReference type="ChEBI" id="CHEBI:29973"/>
        <dbReference type="ChEBI" id="CHEBI:82795"/>
        <dbReference type="EC" id="3.1.1.61"/>
    </reaction>
</comment>
<reference evidence="9 11" key="2">
    <citation type="submission" date="2019-03" db="EMBL/GenBank/DDBJ databases">
        <title>Genomic Encyclopedia of Type Strains, Phase IV (KMG-IV): sequencing the most valuable type-strain genomes for metagenomic binning, comparative biology and taxonomic classification.</title>
        <authorList>
            <person name="Goeker M."/>
        </authorList>
    </citation>
    <scope>NUCLEOTIDE SEQUENCE [LARGE SCALE GENOMIC DNA]</scope>
    <source>
        <strain evidence="9 11">DSM 20580</strain>
    </source>
</reference>
<evidence type="ECO:0000256" key="4">
    <source>
        <dbReference type="PROSITE-ProRule" id="PRU00050"/>
    </source>
</evidence>
<evidence type="ECO:0000256" key="2">
    <source>
        <dbReference type="ARBA" id="ARBA00048267"/>
    </source>
</evidence>
<evidence type="ECO:0000313" key="11">
    <source>
        <dbReference type="Proteomes" id="UP000294641"/>
    </source>
</evidence>
<keyword evidence="3 4" id="KW-0145">Chemotaxis</keyword>
<dbReference type="NCBIfam" id="NF001965">
    <property type="entry name" value="PRK00742.1"/>
    <property type="match status" value="1"/>
</dbReference>
<comment type="similarity">
    <text evidence="3">Belongs to the CheB family.</text>
</comment>
<evidence type="ECO:0000313" key="9">
    <source>
        <dbReference type="EMBL" id="TDR41789.1"/>
    </source>
</evidence>
<dbReference type="GO" id="GO:0005737">
    <property type="term" value="C:cytoplasm"/>
    <property type="evidence" value="ECO:0007669"/>
    <property type="project" value="UniProtKB-SubCell"/>
</dbReference>
<comment type="PTM">
    <text evidence="3">Phosphorylated by CheA. Phosphorylation of the N-terminal regulatory domain activates the methylesterase activity.</text>
</comment>
<dbReference type="SUPFAM" id="SSF52172">
    <property type="entry name" value="CheY-like"/>
    <property type="match status" value="1"/>
</dbReference>